<dbReference type="EMBL" id="JABEMD010000018">
    <property type="protein sequence ID" value="NNH11665.1"/>
    <property type="molecule type" value="Genomic_DNA"/>
</dbReference>
<dbReference type="Gene3D" id="1.20.1250.20">
    <property type="entry name" value="MFS general substrate transporter like domains"/>
    <property type="match status" value="1"/>
</dbReference>
<evidence type="ECO:0000313" key="2">
    <source>
        <dbReference type="EMBL" id="NNH11665.1"/>
    </source>
</evidence>
<feature type="transmembrane region" description="Helical" evidence="1">
    <location>
        <begin position="129"/>
        <end position="148"/>
    </location>
</feature>
<dbReference type="GO" id="GO:0005886">
    <property type="term" value="C:plasma membrane"/>
    <property type="evidence" value="ECO:0007669"/>
    <property type="project" value="TreeGrafter"/>
</dbReference>
<dbReference type="InterPro" id="IPR010645">
    <property type="entry name" value="MFS_4"/>
</dbReference>
<keyword evidence="1" id="KW-0812">Transmembrane</keyword>
<feature type="transmembrane region" description="Helical" evidence="1">
    <location>
        <begin position="213"/>
        <end position="237"/>
    </location>
</feature>
<evidence type="ECO:0000313" key="3">
    <source>
        <dbReference type="Proteomes" id="UP000542973"/>
    </source>
</evidence>
<feature type="transmembrane region" description="Helical" evidence="1">
    <location>
        <begin position="330"/>
        <end position="351"/>
    </location>
</feature>
<feature type="transmembrane region" description="Helical" evidence="1">
    <location>
        <begin position="442"/>
        <end position="465"/>
    </location>
</feature>
<dbReference type="SUPFAM" id="SSF103473">
    <property type="entry name" value="MFS general substrate transporter"/>
    <property type="match status" value="1"/>
</dbReference>
<dbReference type="InterPro" id="IPR036259">
    <property type="entry name" value="MFS_trans_sf"/>
</dbReference>
<feature type="transmembrane region" description="Helical" evidence="1">
    <location>
        <begin position="87"/>
        <end position="109"/>
    </location>
</feature>
<dbReference type="Proteomes" id="UP000542973">
    <property type="component" value="Unassembled WGS sequence"/>
</dbReference>
<dbReference type="CDD" id="cd06180">
    <property type="entry name" value="MFS_YjiJ"/>
    <property type="match status" value="1"/>
</dbReference>
<feature type="transmembrane region" description="Helical" evidence="1">
    <location>
        <begin position="181"/>
        <end position="201"/>
    </location>
</feature>
<accession>A0A849BDA7</accession>
<organism evidence="2 3">
    <name type="scientific">Cupriavidus gilardii</name>
    <dbReference type="NCBI Taxonomy" id="82541"/>
    <lineage>
        <taxon>Bacteria</taxon>
        <taxon>Pseudomonadati</taxon>
        <taxon>Pseudomonadota</taxon>
        <taxon>Betaproteobacteria</taxon>
        <taxon>Burkholderiales</taxon>
        <taxon>Burkholderiaceae</taxon>
        <taxon>Cupriavidus</taxon>
    </lineage>
</organism>
<gene>
    <name evidence="2" type="ORF">HLB16_12325</name>
</gene>
<keyword evidence="1" id="KW-1133">Transmembrane helix</keyword>
<feature type="transmembrane region" description="Helical" evidence="1">
    <location>
        <begin position="358"/>
        <end position="376"/>
    </location>
</feature>
<dbReference type="PANTHER" id="PTHR23537">
    <property type="match status" value="1"/>
</dbReference>
<protein>
    <submittedName>
        <fullName evidence="2">YbfB/YjiJ family MFS transporter</fullName>
    </submittedName>
</protein>
<reference evidence="2 3" key="1">
    <citation type="submission" date="2020-05" db="EMBL/GenBank/DDBJ databases">
        <title>MicrobeNet Type strains.</title>
        <authorList>
            <person name="Nicholson A.C."/>
        </authorList>
    </citation>
    <scope>NUCLEOTIDE SEQUENCE [LARGE SCALE GENOMIC DNA]</scope>
    <source>
        <strain evidence="2 3">ATCC 700815</strain>
    </source>
</reference>
<dbReference type="Pfam" id="PF06779">
    <property type="entry name" value="MFS_4"/>
    <property type="match status" value="1"/>
</dbReference>
<dbReference type="PANTHER" id="PTHR23537:SF1">
    <property type="entry name" value="SUGAR TRANSPORTER"/>
    <property type="match status" value="1"/>
</dbReference>
<sequence length="479" mass="49182">MRGDDEVRQPSRARCGADFSVGDTTPLARDGGVVLAAQPSRLAGCGYDGGIADAPERRIRIVSVSPSRNPELVDGALAGSQAGRPGAWAVALGGLVSLAVAMGIGRFAFTPLLPMMLHDGSVTLHQGGWIATWNYIGYFAGALACLLIRPDAARMVRWGLAATVALTLAMALPLGMLSWSLWRAAAGVASAFVLVYTAAWCMQRLAEAGKPALGGLIFCGPGIGIVATGVSAFGMVGMNWSAAWGWIAFGVLALLLVAAVWRIFRPDAAPRTAPASASAAAAPARMAAMSGEAWALTVAYGLAGFGYIITATFLPVIARDAMPGSLWADLFWPLFGVAVALGALTAVRIGVRHDNRVLLALAYGMQATGVAIAAVWPTLAGFALSSLLAGLPFTALVLFAMHEARRLAGDQAPRLIGLMTAAYGLGQIVGPPFATALVARTGGFAASLAGAALALLVGALIYLWLRRVAPLPSAAAPQA</sequence>
<feature type="transmembrane region" description="Helical" evidence="1">
    <location>
        <begin position="243"/>
        <end position="264"/>
    </location>
</feature>
<comment type="caution">
    <text evidence="2">The sequence shown here is derived from an EMBL/GenBank/DDBJ whole genome shotgun (WGS) entry which is preliminary data.</text>
</comment>
<feature type="transmembrane region" description="Helical" evidence="1">
    <location>
        <begin position="155"/>
        <end position="175"/>
    </location>
</feature>
<feature type="transmembrane region" description="Helical" evidence="1">
    <location>
        <begin position="382"/>
        <end position="400"/>
    </location>
</feature>
<name>A0A849BDA7_9BURK</name>
<feature type="transmembrane region" description="Helical" evidence="1">
    <location>
        <begin position="412"/>
        <end position="430"/>
    </location>
</feature>
<evidence type="ECO:0000256" key="1">
    <source>
        <dbReference type="SAM" id="Phobius"/>
    </source>
</evidence>
<feature type="transmembrane region" description="Helical" evidence="1">
    <location>
        <begin position="293"/>
        <end position="318"/>
    </location>
</feature>
<dbReference type="AlphaFoldDB" id="A0A849BDA7"/>
<keyword evidence="1" id="KW-0472">Membrane</keyword>
<proteinExistence type="predicted"/>